<dbReference type="OrthoDB" id="1897224at2759"/>
<evidence type="ECO:0000313" key="3">
    <source>
        <dbReference type="Proteomes" id="UP000250235"/>
    </source>
</evidence>
<feature type="domain" description="DOG1" evidence="1">
    <location>
        <begin position="9"/>
        <end position="248"/>
    </location>
</feature>
<dbReference type="Pfam" id="PF14144">
    <property type="entry name" value="DOG1"/>
    <property type="match status" value="1"/>
</dbReference>
<sequence length="252" mass="28492">MGSNGDDDTTLLPCLYKEWMTLQEQELSDLLQHSLNLNKDDIDEEGVATLLESNGHNFEDYVARRRRLARMDVPGFFSQSWRTSFENSLSWMGGCRPSSYFRLIYALCGCEIESRLAKFAQDGNSSDFPLLSATQLTSIDDLQRKVIAAEDKLSLRLAGLQQEVADMPLALIARKSSPDYQLSEEAREAIGKIEEAKLCAIEEADELRLKTYGELMKILTPGQALDYVIAAKKLRLCVQAWGIEKDRERARE</sequence>
<dbReference type="GO" id="GO:0043565">
    <property type="term" value="F:sequence-specific DNA binding"/>
    <property type="evidence" value="ECO:0007669"/>
    <property type="project" value="InterPro"/>
</dbReference>
<dbReference type="InterPro" id="IPR051886">
    <property type="entry name" value="Seed_Dev/Stress_Resp_Reg"/>
</dbReference>
<dbReference type="InterPro" id="IPR025422">
    <property type="entry name" value="TGA_domain"/>
</dbReference>
<dbReference type="PANTHER" id="PTHR46354">
    <property type="entry name" value="DOG1 DOMAIN-CONTAINING PROTEIN"/>
    <property type="match status" value="1"/>
</dbReference>
<organism evidence="2 3">
    <name type="scientific">Dorcoceras hygrometricum</name>
    <dbReference type="NCBI Taxonomy" id="472368"/>
    <lineage>
        <taxon>Eukaryota</taxon>
        <taxon>Viridiplantae</taxon>
        <taxon>Streptophyta</taxon>
        <taxon>Embryophyta</taxon>
        <taxon>Tracheophyta</taxon>
        <taxon>Spermatophyta</taxon>
        <taxon>Magnoliopsida</taxon>
        <taxon>eudicotyledons</taxon>
        <taxon>Gunneridae</taxon>
        <taxon>Pentapetalae</taxon>
        <taxon>asterids</taxon>
        <taxon>lamiids</taxon>
        <taxon>Lamiales</taxon>
        <taxon>Gesneriaceae</taxon>
        <taxon>Didymocarpoideae</taxon>
        <taxon>Trichosporeae</taxon>
        <taxon>Loxocarpinae</taxon>
        <taxon>Dorcoceras</taxon>
    </lineage>
</organism>
<gene>
    <name evidence="2" type="ORF">F511_06885</name>
</gene>
<dbReference type="AlphaFoldDB" id="A0A2Z7CXJ7"/>
<evidence type="ECO:0000259" key="1">
    <source>
        <dbReference type="PROSITE" id="PS51806"/>
    </source>
</evidence>
<name>A0A2Z7CXJ7_9LAMI</name>
<protein>
    <submittedName>
        <fullName evidence="2">Delay of germination 1</fullName>
    </submittedName>
</protein>
<keyword evidence="3" id="KW-1185">Reference proteome</keyword>
<accession>A0A2Z7CXJ7</accession>
<dbReference type="Proteomes" id="UP000250235">
    <property type="component" value="Unassembled WGS sequence"/>
</dbReference>
<dbReference type="PANTHER" id="PTHR46354:SF28">
    <property type="entry name" value="TRANSCRIPTION FACTOR TGA2-LIKE"/>
    <property type="match status" value="1"/>
</dbReference>
<reference evidence="2 3" key="1">
    <citation type="journal article" date="2015" name="Proc. Natl. Acad. Sci. U.S.A.">
        <title>The resurrection genome of Boea hygrometrica: A blueprint for survival of dehydration.</title>
        <authorList>
            <person name="Xiao L."/>
            <person name="Yang G."/>
            <person name="Zhang L."/>
            <person name="Yang X."/>
            <person name="Zhao S."/>
            <person name="Ji Z."/>
            <person name="Zhou Q."/>
            <person name="Hu M."/>
            <person name="Wang Y."/>
            <person name="Chen M."/>
            <person name="Xu Y."/>
            <person name="Jin H."/>
            <person name="Xiao X."/>
            <person name="Hu G."/>
            <person name="Bao F."/>
            <person name="Hu Y."/>
            <person name="Wan P."/>
            <person name="Li L."/>
            <person name="Deng X."/>
            <person name="Kuang T."/>
            <person name="Xiang C."/>
            <person name="Zhu J.K."/>
            <person name="Oliver M.J."/>
            <person name="He Y."/>
        </authorList>
    </citation>
    <scope>NUCLEOTIDE SEQUENCE [LARGE SCALE GENOMIC DNA]</scope>
    <source>
        <strain evidence="3">cv. XS01</strain>
    </source>
</reference>
<dbReference type="GO" id="GO:0006351">
    <property type="term" value="P:DNA-templated transcription"/>
    <property type="evidence" value="ECO:0007669"/>
    <property type="project" value="InterPro"/>
</dbReference>
<dbReference type="EMBL" id="KQ991566">
    <property type="protein sequence ID" value="KZV51842.1"/>
    <property type="molecule type" value="Genomic_DNA"/>
</dbReference>
<proteinExistence type="predicted"/>
<evidence type="ECO:0000313" key="2">
    <source>
        <dbReference type="EMBL" id="KZV51842.1"/>
    </source>
</evidence>
<dbReference type="PROSITE" id="PS51806">
    <property type="entry name" value="DOG1"/>
    <property type="match status" value="1"/>
</dbReference>